<feature type="signal peptide" evidence="1">
    <location>
        <begin position="1"/>
        <end position="26"/>
    </location>
</feature>
<sequence length="270" mass="28449">MYEKRKVWLAVSAASATLLGSTAVQADAAQDLLQAEQHYSMVAPFAGAGEGEGEGEGSGAVDLRVNDAAYLAQLGLIRGHLYVGKKLYDQGHLGMAKTHMKHPEDELYAALVPAFEARGVDGFAEQLSALANAVNNAQGDDAVNQAYTDLVAAIDAAEQVQQKSVKSVLMSLSSMLLTAGEEYDIGVQQGSIVNVHEFQDAYGFTAIAKARINQLSAQQAEANAAALDEVAEILAQLPELWPTITPEGVIEGDSSTLYGAAARIELATLN</sequence>
<evidence type="ECO:0000256" key="1">
    <source>
        <dbReference type="SAM" id="SignalP"/>
    </source>
</evidence>
<dbReference type="AlphaFoldDB" id="A0A094IS69"/>
<dbReference type="OrthoDB" id="65747at2"/>
<name>A0A094IS69_9GAMM</name>
<accession>A0A094IS69</accession>
<gene>
    <name evidence="2" type="ORF">IDAT_02525</name>
</gene>
<proteinExistence type="predicted"/>
<dbReference type="STRING" id="1517416.IDAT_02525"/>
<evidence type="ECO:0000313" key="3">
    <source>
        <dbReference type="Proteomes" id="UP000053718"/>
    </source>
</evidence>
<comment type="caution">
    <text evidence="2">The sequence shown here is derived from an EMBL/GenBank/DDBJ whole genome shotgun (WGS) entry which is preliminary data.</text>
</comment>
<dbReference type="RefSeq" id="WP_034729998.1">
    <property type="nucleotide sequence ID" value="NZ_JPIN01000001.1"/>
</dbReference>
<reference evidence="2 3" key="1">
    <citation type="submission" date="2014-06" db="EMBL/GenBank/DDBJ databases">
        <title>Draft genome sequence of Idiomarina sp. MCCC 1A10513.</title>
        <authorList>
            <person name="Du J."/>
            <person name="Lai Q."/>
            <person name="Shao Z."/>
        </authorList>
    </citation>
    <scope>NUCLEOTIDE SEQUENCE [LARGE SCALE GENOMIC DNA]</scope>
    <source>
        <strain evidence="2 3">MCCC 1A10513</strain>
    </source>
</reference>
<dbReference type="EMBL" id="JPIN01000001">
    <property type="protein sequence ID" value="KFZ29977.1"/>
    <property type="molecule type" value="Genomic_DNA"/>
</dbReference>
<keyword evidence="3" id="KW-1185">Reference proteome</keyword>
<dbReference type="eggNOG" id="COG5497">
    <property type="taxonomic scope" value="Bacteria"/>
</dbReference>
<protein>
    <submittedName>
        <fullName evidence="2">Uncharacterized protein</fullName>
    </submittedName>
</protein>
<feature type="chain" id="PRO_5001900285" evidence="1">
    <location>
        <begin position="27"/>
        <end position="270"/>
    </location>
</feature>
<keyword evidence="1" id="KW-0732">Signal</keyword>
<evidence type="ECO:0000313" key="2">
    <source>
        <dbReference type="EMBL" id="KFZ29977.1"/>
    </source>
</evidence>
<organism evidence="2 3">
    <name type="scientific">Pseudidiomarina atlantica</name>
    <dbReference type="NCBI Taxonomy" id="1517416"/>
    <lineage>
        <taxon>Bacteria</taxon>
        <taxon>Pseudomonadati</taxon>
        <taxon>Pseudomonadota</taxon>
        <taxon>Gammaproteobacteria</taxon>
        <taxon>Alteromonadales</taxon>
        <taxon>Idiomarinaceae</taxon>
        <taxon>Pseudidiomarina</taxon>
    </lineage>
</organism>
<dbReference type="Proteomes" id="UP000053718">
    <property type="component" value="Unassembled WGS sequence"/>
</dbReference>